<feature type="transmembrane region" description="Helical" evidence="1">
    <location>
        <begin position="15"/>
        <end position="35"/>
    </location>
</feature>
<accession>A0A248LLN9</accession>
<evidence type="ECO:0000256" key="1">
    <source>
        <dbReference type="SAM" id="Phobius"/>
    </source>
</evidence>
<dbReference type="InterPro" id="IPR036890">
    <property type="entry name" value="HATPase_C_sf"/>
</dbReference>
<feature type="transmembrane region" description="Helical" evidence="1">
    <location>
        <begin position="79"/>
        <end position="100"/>
    </location>
</feature>
<keyword evidence="1" id="KW-0472">Membrane</keyword>
<sequence>MPDADLPLKLVKLRWLWLAGLALSLAGLASAGIALPYPPLLLATAAAVVANLLWQSAPAHRLARLDMQLAWDALFLTELFFFTGGSANPLVSLYLLLIALSALTQSPRTTRALALACVLAYGTLFVWHRPLPPVPGGTDMLIALHLAGMWLTFAASAWVIGGPLARLALTLRRREQEIARLRENQLRDEQLVALGMLAASAAHELGTPLNTLTLLCDDWQAAPPAAGMEDDLVLMRDQLAACRLALARLRSRGHDNTPASAAPLAGQLSALLADWLNLRPGVLLETDFDLPGAPLPPFDPGFGPALVNLLNNAADAAGNQPLRLSARIADRQLVLNLSHPGELGVSLAQRPLNPQPSSKPNGLGLGTFLAHATLEKLGGRLEVRPQAGQILTRLSLPLPRHADPAAD</sequence>
<keyword evidence="1" id="KW-1133">Transmembrane helix</keyword>
<dbReference type="RefSeq" id="WP_088861279.1">
    <property type="nucleotide sequence ID" value="NZ_CP022115.1"/>
</dbReference>
<organism evidence="3 4">
    <name type="scientific">Laribacter hongkongensis</name>
    <dbReference type="NCBI Taxonomy" id="168471"/>
    <lineage>
        <taxon>Bacteria</taxon>
        <taxon>Pseudomonadati</taxon>
        <taxon>Pseudomonadota</taxon>
        <taxon>Betaproteobacteria</taxon>
        <taxon>Neisseriales</taxon>
        <taxon>Aquaspirillaceae</taxon>
        <taxon>Laribacter</taxon>
    </lineage>
</organism>
<feature type="transmembrane region" description="Helical" evidence="1">
    <location>
        <begin position="140"/>
        <end position="165"/>
    </location>
</feature>
<feature type="transmembrane region" description="Helical" evidence="1">
    <location>
        <begin position="112"/>
        <end position="128"/>
    </location>
</feature>
<name>A0A248LLN9_9NEIS</name>
<evidence type="ECO:0000313" key="3">
    <source>
        <dbReference type="EMBL" id="ASJ25401.1"/>
    </source>
</evidence>
<evidence type="ECO:0000259" key="2">
    <source>
        <dbReference type="PROSITE" id="PS50109"/>
    </source>
</evidence>
<dbReference type="InterPro" id="IPR005467">
    <property type="entry name" value="His_kinase_dom"/>
</dbReference>
<reference evidence="4" key="1">
    <citation type="submission" date="2017-06" db="EMBL/GenBank/DDBJ databases">
        <title>Whole genome sequence of Laribacter hongkongensis LHGZ1.</title>
        <authorList>
            <person name="Chen D."/>
            <person name="Wu H."/>
            <person name="Chen J."/>
        </authorList>
    </citation>
    <scope>NUCLEOTIDE SEQUENCE [LARGE SCALE GENOMIC DNA]</scope>
    <source>
        <strain evidence="4">LHGZ1</strain>
    </source>
</reference>
<dbReference type="Gene3D" id="1.10.287.130">
    <property type="match status" value="1"/>
</dbReference>
<gene>
    <name evidence="3" type="ORF">LHGZ1_2570</name>
</gene>
<proteinExistence type="predicted"/>
<protein>
    <submittedName>
        <fullName evidence="3">Sensor protein</fullName>
    </submittedName>
</protein>
<dbReference type="Proteomes" id="UP000197424">
    <property type="component" value="Chromosome"/>
</dbReference>
<evidence type="ECO:0000313" key="4">
    <source>
        <dbReference type="Proteomes" id="UP000197424"/>
    </source>
</evidence>
<keyword evidence="1" id="KW-0812">Transmembrane</keyword>
<dbReference type="PROSITE" id="PS50109">
    <property type="entry name" value="HIS_KIN"/>
    <property type="match status" value="1"/>
</dbReference>
<dbReference type="OrthoDB" id="9785252at2"/>
<dbReference type="EMBL" id="CP022115">
    <property type="protein sequence ID" value="ASJ25401.1"/>
    <property type="molecule type" value="Genomic_DNA"/>
</dbReference>
<dbReference type="Gene3D" id="3.30.565.10">
    <property type="entry name" value="Histidine kinase-like ATPase, C-terminal domain"/>
    <property type="match status" value="1"/>
</dbReference>
<dbReference type="AlphaFoldDB" id="A0A248LLN9"/>
<feature type="domain" description="Histidine kinase" evidence="2">
    <location>
        <begin position="200"/>
        <end position="400"/>
    </location>
</feature>
<dbReference type="SUPFAM" id="SSF55874">
    <property type="entry name" value="ATPase domain of HSP90 chaperone/DNA topoisomerase II/histidine kinase"/>
    <property type="match status" value="1"/>
</dbReference>